<proteinExistence type="predicted"/>
<dbReference type="Gene3D" id="3.30.70.100">
    <property type="match status" value="1"/>
</dbReference>
<dbReference type="InterPro" id="IPR050744">
    <property type="entry name" value="AI-2_Isomerase_LsrG"/>
</dbReference>
<dbReference type="Proteomes" id="UP000318626">
    <property type="component" value="Chromosome"/>
</dbReference>
<keyword evidence="2" id="KW-0503">Monooxygenase</keyword>
<dbReference type="PROSITE" id="PS51725">
    <property type="entry name" value="ABM"/>
    <property type="match status" value="1"/>
</dbReference>
<evidence type="ECO:0000259" key="1">
    <source>
        <dbReference type="PROSITE" id="PS51725"/>
    </source>
</evidence>
<keyword evidence="2" id="KW-0560">Oxidoreductase</keyword>
<dbReference type="GO" id="GO:0005829">
    <property type="term" value="C:cytosol"/>
    <property type="evidence" value="ECO:0007669"/>
    <property type="project" value="TreeGrafter"/>
</dbReference>
<dbReference type="InterPro" id="IPR011008">
    <property type="entry name" value="Dimeric_a/b-barrel"/>
</dbReference>
<dbReference type="Pfam" id="PF03992">
    <property type="entry name" value="ABM"/>
    <property type="match status" value="1"/>
</dbReference>
<dbReference type="EC" id="1.-.-.-" evidence="2"/>
<dbReference type="RefSeq" id="WP_241676376.1">
    <property type="nucleotide sequence ID" value="NZ_CP036289.1"/>
</dbReference>
<dbReference type="PANTHER" id="PTHR33336:SF3">
    <property type="entry name" value="ABM DOMAIN-CONTAINING PROTEIN"/>
    <property type="match status" value="1"/>
</dbReference>
<evidence type="ECO:0000313" key="2">
    <source>
        <dbReference type="EMBL" id="QDU74824.1"/>
    </source>
</evidence>
<sequence>MRTMVHVIATINLKPDTRTAFLALFHELVPKVLEEDGCISYTPTIDVDANLGDVQDGGREHTVTVVEAWESVEHLQAHLVAPHMNEYREQVKDMVTDMKVQVLAPA</sequence>
<dbReference type="GO" id="GO:0004497">
    <property type="term" value="F:monooxygenase activity"/>
    <property type="evidence" value="ECO:0007669"/>
    <property type="project" value="UniProtKB-KW"/>
</dbReference>
<evidence type="ECO:0000313" key="3">
    <source>
        <dbReference type="Proteomes" id="UP000318626"/>
    </source>
</evidence>
<dbReference type="AlphaFoldDB" id="A0A518C6H9"/>
<name>A0A518C6H9_9BACT</name>
<protein>
    <submittedName>
        <fullName evidence="2">Putative quinol monooxygenase YgiN</fullName>
        <ecNumber evidence="2">1.-.-.-</ecNumber>
    </submittedName>
</protein>
<feature type="domain" description="ABM" evidence="1">
    <location>
        <begin position="5"/>
        <end position="103"/>
    </location>
</feature>
<gene>
    <name evidence="2" type="primary">ygiN</name>
    <name evidence="2" type="ORF">Pan97_18400</name>
</gene>
<keyword evidence="3" id="KW-1185">Reference proteome</keyword>
<dbReference type="PANTHER" id="PTHR33336">
    <property type="entry name" value="QUINOL MONOOXYGENASE YGIN-RELATED"/>
    <property type="match status" value="1"/>
</dbReference>
<dbReference type="KEGG" id="bvo:Pan97_18400"/>
<organism evidence="2 3">
    <name type="scientific">Bremerella volcania</name>
    <dbReference type="NCBI Taxonomy" id="2527984"/>
    <lineage>
        <taxon>Bacteria</taxon>
        <taxon>Pseudomonadati</taxon>
        <taxon>Planctomycetota</taxon>
        <taxon>Planctomycetia</taxon>
        <taxon>Pirellulales</taxon>
        <taxon>Pirellulaceae</taxon>
        <taxon>Bremerella</taxon>
    </lineage>
</organism>
<dbReference type="EMBL" id="CP036289">
    <property type="protein sequence ID" value="QDU74824.1"/>
    <property type="molecule type" value="Genomic_DNA"/>
</dbReference>
<dbReference type="InterPro" id="IPR007138">
    <property type="entry name" value="ABM_dom"/>
</dbReference>
<reference evidence="3" key="1">
    <citation type="submission" date="2019-02" db="EMBL/GenBank/DDBJ databases">
        <title>Deep-cultivation of Planctomycetes and their phenomic and genomic characterization uncovers novel biology.</title>
        <authorList>
            <person name="Wiegand S."/>
            <person name="Jogler M."/>
            <person name="Boedeker C."/>
            <person name="Pinto D."/>
            <person name="Vollmers J."/>
            <person name="Rivas-Marin E."/>
            <person name="Kohn T."/>
            <person name="Peeters S.H."/>
            <person name="Heuer A."/>
            <person name="Rast P."/>
            <person name="Oberbeckmann S."/>
            <person name="Bunk B."/>
            <person name="Jeske O."/>
            <person name="Meyerdierks A."/>
            <person name="Storesund J.E."/>
            <person name="Kallscheuer N."/>
            <person name="Luecker S."/>
            <person name="Lage O.M."/>
            <person name="Pohl T."/>
            <person name="Merkel B.J."/>
            <person name="Hornburger P."/>
            <person name="Mueller R.-W."/>
            <person name="Bruemmer F."/>
            <person name="Labrenz M."/>
            <person name="Spormann A.M."/>
            <person name="Op den Camp H."/>
            <person name="Overmann J."/>
            <person name="Amann R."/>
            <person name="Jetten M.S.M."/>
            <person name="Mascher T."/>
            <person name="Medema M.H."/>
            <person name="Devos D.P."/>
            <person name="Kaster A.-K."/>
            <person name="Ovreas L."/>
            <person name="Rohde M."/>
            <person name="Galperin M.Y."/>
            <person name="Jogler C."/>
        </authorList>
    </citation>
    <scope>NUCLEOTIDE SEQUENCE [LARGE SCALE GENOMIC DNA]</scope>
    <source>
        <strain evidence="3">Pan97</strain>
    </source>
</reference>
<dbReference type="SUPFAM" id="SSF54909">
    <property type="entry name" value="Dimeric alpha+beta barrel"/>
    <property type="match status" value="1"/>
</dbReference>
<accession>A0A518C6H9</accession>